<evidence type="ECO:0000256" key="1">
    <source>
        <dbReference type="SAM" id="Phobius"/>
    </source>
</evidence>
<dbReference type="InterPro" id="IPR050834">
    <property type="entry name" value="Glycosyltransf_2"/>
</dbReference>
<dbReference type="Pfam" id="PF00535">
    <property type="entry name" value="Glycos_transf_2"/>
    <property type="match status" value="1"/>
</dbReference>
<dbReference type="Gene3D" id="3.90.550.10">
    <property type="entry name" value="Spore Coat Polysaccharide Biosynthesis Protein SpsA, Chain A"/>
    <property type="match status" value="1"/>
</dbReference>
<evidence type="ECO:0000313" key="3">
    <source>
        <dbReference type="EMBL" id="PMD04992.1"/>
    </source>
</evidence>
<keyword evidence="1" id="KW-0812">Transmembrane</keyword>
<dbReference type="EMBL" id="PNHK01000003">
    <property type="protein sequence ID" value="PMD04992.1"/>
    <property type="molecule type" value="Genomic_DNA"/>
</dbReference>
<protein>
    <submittedName>
        <fullName evidence="3">Glycosyl transferase family 2</fullName>
    </submittedName>
</protein>
<dbReference type="InterPro" id="IPR001173">
    <property type="entry name" value="Glyco_trans_2-like"/>
</dbReference>
<dbReference type="InterPro" id="IPR029044">
    <property type="entry name" value="Nucleotide-diphossugar_trans"/>
</dbReference>
<reference evidence="3 4" key="1">
    <citation type="submission" date="2017-09" db="EMBL/GenBank/DDBJ databases">
        <title>Bacterial strain isolated from the female urinary microbiota.</title>
        <authorList>
            <person name="Thomas-White K."/>
            <person name="Kumar N."/>
            <person name="Forster S."/>
            <person name="Putonti C."/>
            <person name="Lawley T."/>
            <person name="Wolfe A.J."/>
        </authorList>
    </citation>
    <scope>NUCLEOTIDE SEQUENCE [LARGE SCALE GENOMIC DNA]</scope>
    <source>
        <strain evidence="3 4">UMB1301</strain>
    </source>
</reference>
<dbReference type="CDD" id="cd02525">
    <property type="entry name" value="Succinoglycan_BP_ExoA"/>
    <property type="match status" value="1"/>
</dbReference>
<name>A0A2N6VLF9_9MICO</name>
<gene>
    <name evidence="3" type="ORF">CJ199_07800</name>
</gene>
<feature type="transmembrane region" description="Helical" evidence="1">
    <location>
        <begin position="258"/>
        <end position="277"/>
    </location>
</feature>
<feature type="domain" description="Glycosyltransferase 2-like" evidence="2">
    <location>
        <begin position="25"/>
        <end position="148"/>
    </location>
</feature>
<organism evidence="3 4">
    <name type="scientific">Brevibacterium paucivorans</name>
    <dbReference type="NCBI Taxonomy" id="170994"/>
    <lineage>
        <taxon>Bacteria</taxon>
        <taxon>Bacillati</taxon>
        <taxon>Actinomycetota</taxon>
        <taxon>Actinomycetes</taxon>
        <taxon>Micrococcales</taxon>
        <taxon>Brevibacteriaceae</taxon>
        <taxon>Brevibacterium</taxon>
    </lineage>
</organism>
<accession>A0A2N6VLF9</accession>
<keyword evidence="1" id="KW-1133">Transmembrane helix</keyword>
<dbReference type="OrthoDB" id="1757142at2"/>
<feature type="transmembrane region" description="Helical" evidence="1">
    <location>
        <begin position="325"/>
        <end position="346"/>
    </location>
</feature>
<proteinExistence type="predicted"/>
<dbReference type="GO" id="GO:0016740">
    <property type="term" value="F:transferase activity"/>
    <property type="evidence" value="ECO:0007669"/>
    <property type="project" value="UniProtKB-KW"/>
</dbReference>
<dbReference type="Proteomes" id="UP000235598">
    <property type="component" value="Unassembled WGS sequence"/>
</dbReference>
<evidence type="ECO:0000313" key="4">
    <source>
        <dbReference type="Proteomes" id="UP000235598"/>
    </source>
</evidence>
<dbReference type="PANTHER" id="PTHR43685:SF14">
    <property type="entry name" value="GLYCOSYLTRANSFERASE 2-LIKE DOMAIN-CONTAINING PROTEIN"/>
    <property type="match status" value="1"/>
</dbReference>
<keyword evidence="3" id="KW-0808">Transferase</keyword>
<dbReference type="RefSeq" id="WP_102238933.1">
    <property type="nucleotide sequence ID" value="NZ_PNHK01000003.1"/>
</dbReference>
<sequence length="358" mass="39171">MKSHKHSLSPEALPPLEPTPGITYIMPVLNEEDSLRGAVAAVLDQDYPGPKELIVAMGPCTDNTAEVAASIRDPRLIVVDNPSGDTPTGLNLAVAKSQYPVIIRVDAHSQLSATYTREAVETLRTTGAANCGGLMHAQGKTAFQKAVARAYMSRLGLGGPAYHSGDEAQESESAYLGAFRAEVFDTLGGFDSTLRRGQDWELNLRIREAGGKVWFNPRMEVTYWPRTTWKKLAQQFYATGIWRAEIVRRHGSKNGIRYFVPPVLVIGLSAAVLETIAQLTGATKRWPKWLARFTSLVHIPSCAYVSAIVANTLRQKDAGVREKAWFAVVLPTMHIAWGSGFLRGLVTGANKDNVDRSR</sequence>
<dbReference type="AlphaFoldDB" id="A0A2N6VLF9"/>
<dbReference type="SUPFAM" id="SSF53448">
    <property type="entry name" value="Nucleotide-diphospho-sugar transferases"/>
    <property type="match status" value="1"/>
</dbReference>
<evidence type="ECO:0000259" key="2">
    <source>
        <dbReference type="Pfam" id="PF00535"/>
    </source>
</evidence>
<comment type="caution">
    <text evidence="3">The sequence shown here is derived from an EMBL/GenBank/DDBJ whole genome shotgun (WGS) entry which is preliminary data.</text>
</comment>
<feature type="transmembrane region" description="Helical" evidence="1">
    <location>
        <begin position="289"/>
        <end position="313"/>
    </location>
</feature>
<dbReference type="PANTHER" id="PTHR43685">
    <property type="entry name" value="GLYCOSYLTRANSFERASE"/>
    <property type="match status" value="1"/>
</dbReference>
<keyword evidence="1" id="KW-0472">Membrane</keyword>